<accession>A0A327LUP2</accession>
<dbReference type="InterPro" id="IPR039552">
    <property type="entry name" value="IS66_C"/>
</dbReference>
<dbReference type="OrthoDB" id="9800877at2"/>
<feature type="non-terminal residue" evidence="2">
    <location>
        <position position="1"/>
    </location>
</feature>
<reference evidence="3" key="1">
    <citation type="submission" date="2018-06" db="EMBL/GenBank/DDBJ databases">
        <authorList>
            <person name="Khan S.A."/>
        </authorList>
    </citation>
    <scope>NUCLEOTIDE SEQUENCE [LARGE SCALE GENOMIC DNA]</scope>
    <source>
        <strain evidence="3">DB-1506</strain>
    </source>
</reference>
<proteinExistence type="predicted"/>
<comment type="caution">
    <text evidence="2">The sequence shown here is derived from an EMBL/GenBank/DDBJ whole genome shotgun (WGS) entry which is preliminary data.</text>
</comment>
<name>A0A327LUP2_9PROT</name>
<dbReference type="Pfam" id="PF13817">
    <property type="entry name" value="DDE_Tnp_IS66_C"/>
    <property type="match status" value="1"/>
</dbReference>
<organism evidence="2 3">
    <name type="scientific">Roseicella frigidaeris</name>
    <dbReference type="NCBI Taxonomy" id="2230885"/>
    <lineage>
        <taxon>Bacteria</taxon>
        <taxon>Pseudomonadati</taxon>
        <taxon>Pseudomonadota</taxon>
        <taxon>Alphaproteobacteria</taxon>
        <taxon>Acetobacterales</taxon>
        <taxon>Roseomonadaceae</taxon>
        <taxon>Roseicella</taxon>
    </lineage>
</organism>
<feature type="domain" description="Transposase IS66 C-terminal" evidence="1">
    <location>
        <begin position="1"/>
        <end position="32"/>
    </location>
</feature>
<dbReference type="AlphaFoldDB" id="A0A327LUP2"/>
<gene>
    <name evidence="2" type="ORF">DOO78_26210</name>
</gene>
<evidence type="ECO:0000259" key="1">
    <source>
        <dbReference type="Pfam" id="PF13817"/>
    </source>
</evidence>
<evidence type="ECO:0000313" key="3">
    <source>
        <dbReference type="Proteomes" id="UP000249065"/>
    </source>
</evidence>
<dbReference type="EMBL" id="QLIX01000053">
    <property type="protein sequence ID" value="RAI54530.1"/>
    <property type="molecule type" value="Genomic_DNA"/>
</dbReference>
<sequence>LNGIDPQRYLADLLTRLVNGWPNSRIDELMPWCWVTTEKG</sequence>
<keyword evidence="3" id="KW-1185">Reference proteome</keyword>
<dbReference type="Proteomes" id="UP000249065">
    <property type="component" value="Unassembled WGS sequence"/>
</dbReference>
<protein>
    <recommendedName>
        <fullName evidence="1">Transposase IS66 C-terminal domain-containing protein</fullName>
    </recommendedName>
</protein>
<evidence type="ECO:0000313" key="2">
    <source>
        <dbReference type="EMBL" id="RAI54530.1"/>
    </source>
</evidence>